<proteinExistence type="predicted"/>
<dbReference type="PANTHER" id="PTHR31672">
    <property type="entry name" value="BNACNNG10540D PROTEIN"/>
    <property type="match status" value="1"/>
</dbReference>
<dbReference type="Proteomes" id="UP001630127">
    <property type="component" value="Unassembled WGS sequence"/>
</dbReference>
<protein>
    <recommendedName>
        <fullName evidence="1">F-box domain-containing protein</fullName>
    </recommendedName>
</protein>
<dbReference type="InterPro" id="IPR036047">
    <property type="entry name" value="F-box-like_dom_sf"/>
</dbReference>
<sequence length="117" mass="13715">MSDYLPYLPQELITKILLRLPTRFVGKFRRISKSWCSLLTSPHFIKSHLALQESHDPENLILISYYDHTLHTTTFEAPQQQWQQSAGCCFKKNQFFGVPRKVGQCDWIMPWIGFVGK</sequence>
<dbReference type="InterPro" id="IPR050796">
    <property type="entry name" value="SCF_F-box_component"/>
</dbReference>
<name>A0ABD2ZJI0_9GENT</name>
<dbReference type="PROSITE" id="PS50181">
    <property type="entry name" value="FBOX"/>
    <property type="match status" value="1"/>
</dbReference>
<gene>
    <name evidence="2" type="ORF">ACH5RR_021059</name>
</gene>
<dbReference type="AlphaFoldDB" id="A0ABD2ZJI0"/>
<accession>A0ABD2ZJI0</accession>
<dbReference type="InterPro" id="IPR001810">
    <property type="entry name" value="F-box_dom"/>
</dbReference>
<dbReference type="EMBL" id="JBJUIK010000009">
    <property type="protein sequence ID" value="KAL3518470.1"/>
    <property type="molecule type" value="Genomic_DNA"/>
</dbReference>
<comment type="caution">
    <text evidence="2">The sequence shown here is derived from an EMBL/GenBank/DDBJ whole genome shotgun (WGS) entry which is preliminary data.</text>
</comment>
<evidence type="ECO:0000313" key="3">
    <source>
        <dbReference type="Proteomes" id="UP001630127"/>
    </source>
</evidence>
<reference evidence="2 3" key="1">
    <citation type="submission" date="2024-11" db="EMBL/GenBank/DDBJ databases">
        <title>A near-complete genome assembly of Cinchona calisaya.</title>
        <authorList>
            <person name="Lian D.C."/>
            <person name="Zhao X.W."/>
            <person name="Wei L."/>
        </authorList>
    </citation>
    <scope>NUCLEOTIDE SEQUENCE [LARGE SCALE GENOMIC DNA]</scope>
    <source>
        <tissue evidence="2">Nenye</tissue>
    </source>
</reference>
<dbReference type="SUPFAM" id="SSF81383">
    <property type="entry name" value="F-box domain"/>
    <property type="match status" value="1"/>
</dbReference>
<dbReference type="Gene3D" id="1.20.1280.50">
    <property type="match status" value="1"/>
</dbReference>
<keyword evidence="3" id="KW-1185">Reference proteome</keyword>
<organism evidence="2 3">
    <name type="scientific">Cinchona calisaya</name>
    <dbReference type="NCBI Taxonomy" id="153742"/>
    <lineage>
        <taxon>Eukaryota</taxon>
        <taxon>Viridiplantae</taxon>
        <taxon>Streptophyta</taxon>
        <taxon>Embryophyta</taxon>
        <taxon>Tracheophyta</taxon>
        <taxon>Spermatophyta</taxon>
        <taxon>Magnoliopsida</taxon>
        <taxon>eudicotyledons</taxon>
        <taxon>Gunneridae</taxon>
        <taxon>Pentapetalae</taxon>
        <taxon>asterids</taxon>
        <taxon>lamiids</taxon>
        <taxon>Gentianales</taxon>
        <taxon>Rubiaceae</taxon>
        <taxon>Cinchonoideae</taxon>
        <taxon>Cinchoneae</taxon>
        <taxon>Cinchona</taxon>
    </lineage>
</organism>
<evidence type="ECO:0000313" key="2">
    <source>
        <dbReference type="EMBL" id="KAL3518470.1"/>
    </source>
</evidence>
<feature type="domain" description="F-box" evidence="1">
    <location>
        <begin position="2"/>
        <end position="48"/>
    </location>
</feature>
<dbReference type="PANTHER" id="PTHR31672:SF13">
    <property type="entry name" value="F-BOX PROTEIN CPR30-LIKE"/>
    <property type="match status" value="1"/>
</dbReference>
<dbReference type="Pfam" id="PF00646">
    <property type="entry name" value="F-box"/>
    <property type="match status" value="1"/>
</dbReference>
<evidence type="ECO:0000259" key="1">
    <source>
        <dbReference type="PROSITE" id="PS50181"/>
    </source>
</evidence>
<dbReference type="SMART" id="SM00256">
    <property type="entry name" value="FBOX"/>
    <property type="match status" value="1"/>
</dbReference>